<evidence type="ECO:0000256" key="16">
    <source>
        <dbReference type="SAM" id="MobiDB-lite"/>
    </source>
</evidence>
<evidence type="ECO:0000256" key="5">
    <source>
        <dbReference type="ARBA" id="ARBA00022679"/>
    </source>
</evidence>
<dbReference type="SUPFAM" id="SSF56112">
    <property type="entry name" value="Protein kinase-like (PK-like)"/>
    <property type="match status" value="1"/>
</dbReference>
<dbReference type="GO" id="GO:0000077">
    <property type="term" value="P:DNA damage checkpoint signaling"/>
    <property type="evidence" value="ECO:0000318"/>
    <property type="project" value="GO_Central"/>
</dbReference>
<evidence type="ECO:0000256" key="13">
    <source>
        <dbReference type="ARBA" id="ARBA00024420"/>
    </source>
</evidence>
<evidence type="ECO:0000256" key="7">
    <source>
        <dbReference type="ARBA" id="ARBA00022763"/>
    </source>
</evidence>
<dbReference type="SMART" id="SM01343">
    <property type="entry name" value="FATC"/>
    <property type="match status" value="1"/>
</dbReference>
<gene>
    <name evidence="20" type="ORF">MARPO_0026s0077</name>
</gene>
<feature type="domain" description="FAT" evidence="18">
    <location>
        <begin position="1727"/>
        <end position="2347"/>
    </location>
</feature>
<dbReference type="SMART" id="SM00802">
    <property type="entry name" value="UME"/>
    <property type="match status" value="1"/>
</dbReference>
<dbReference type="Gene3D" id="3.30.1010.10">
    <property type="entry name" value="Phosphatidylinositol 3-kinase Catalytic Subunit, Chain A, domain 4"/>
    <property type="match status" value="1"/>
</dbReference>
<keyword evidence="7" id="KW-0227">DNA damage</keyword>
<keyword evidence="21" id="KW-1185">Reference proteome</keyword>
<dbReference type="Gramene" id="Mp2g12950.1">
    <property type="protein sequence ID" value="Mp2g12950.1.cds"/>
    <property type="gene ID" value="Mp2g12950"/>
</dbReference>
<evidence type="ECO:0000256" key="6">
    <source>
        <dbReference type="ARBA" id="ARBA00022741"/>
    </source>
</evidence>
<dbReference type="InterPro" id="IPR011009">
    <property type="entry name" value="Kinase-like_dom_sf"/>
</dbReference>
<evidence type="ECO:0000259" key="18">
    <source>
        <dbReference type="PROSITE" id="PS51189"/>
    </source>
</evidence>
<evidence type="ECO:0000259" key="19">
    <source>
        <dbReference type="PROSITE" id="PS51190"/>
    </source>
</evidence>
<dbReference type="InterPro" id="IPR056802">
    <property type="entry name" value="ATR-like_M-HEAT"/>
</dbReference>
<dbReference type="PROSITE" id="PS51190">
    <property type="entry name" value="FATC"/>
    <property type="match status" value="1"/>
</dbReference>
<evidence type="ECO:0000256" key="8">
    <source>
        <dbReference type="ARBA" id="ARBA00022777"/>
    </source>
</evidence>
<keyword evidence="4" id="KW-0723">Serine/threonine-protein kinase</keyword>
<dbReference type="EMBL" id="KZ772698">
    <property type="protein sequence ID" value="PTQ43202.1"/>
    <property type="molecule type" value="Genomic_DNA"/>
</dbReference>
<dbReference type="Proteomes" id="UP000244005">
    <property type="component" value="Unassembled WGS sequence"/>
</dbReference>
<proteinExistence type="inferred from homology"/>
<keyword evidence="11" id="KW-0539">Nucleus</keyword>
<dbReference type="Pfam" id="PF25030">
    <property type="entry name" value="M-HEAT_ATR"/>
    <property type="match status" value="1"/>
</dbReference>
<dbReference type="PROSITE" id="PS50290">
    <property type="entry name" value="PI3_4_KINASE_3"/>
    <property type="match status" value="1"/>
</dbReference>
<keyword evidence="6" id="KW-0547">Nucleotide-binding</keyword>
<dbReference type="InterPro" id="IPR012993">
    <property type="entry name" value="UME"/>
</dbReference>
<dbReference type="GO" id="GO:0005694">
    <property type="term" value="C:chromosome"/>
    <property type="evidence" value="ECO:0000318"/>
    <property type="project" value="GO_Central"/>
</dbReference>
<name>A0A2R6XAU9_MARPO</name>
<feature type="compositionally biased region" description="Polar residues" evidence="16">
    <location>
        <begin position="430"/>
        <end position="450"/>
    </location>
</feature>
<evidence type="ECO:0000256" key="4">
    <source>
        <dbReference type="ARBA" id="ARBA00022527"/>
    </source>
</evidence>
<dbReference type="PROSITE" id="PS00916">
    <property type="entry name" value="PI3_4_KINASE_2"/>
    <property type="match status" value="1"/>
</dbReference>
<evidence type="ECO:0000256" key="15">
    <source>
        <dbReference type="ARBA" id="ARBA00048679"/>
    </source>
</evidence>
<dbReference type="InterPro" id="IPR003151">
    <property type="entry name" value="PIK-rel_kinase_FAT"/>
</dbReference>
<reference evidence="21" key="1">
    <citation type="journal article" date="2017" name="Cell">
        <title>Insights into land plant evolution garnered from the Marchantia polymorpha genome.</title>
        <authorList>
            <person name="Bowman J.L."/>
            <person name="Kohchi T."/>
            <person name="Yamato K.T."/>
            <person name="Jenkins J."/>
            <person name="Shu S."/>
            <person name="Ishizaki K."/>
            <person name="Yamaoka S."/>
            <person name="Nishihama R."/>
            <person name="Nakamura Y."/>
            <person name="Berger F."/>
            <person name="Adam C."/>
            <person name="Aki S.S."/>
            <person name="Althoff F."/>
            <person name="Araki T."/>
            <person name="Arteaga-Vazquez M.A."/>
            <person name="Balasubrmanian S."/>
            <person name="Barry K."/>
            <person name="Bauer D."/>
            <person name="Boehm C.R."/>
            <person name="Briginshaw L."/>
            <person name="Caballero-Perez J."/>
            <person name="Catarino B."/>
            <person name="Chen F."/>
            <person name="Chiyoda S."/>
            <person name="Chovatia M."/>
            <person name="Davies K.M."/>
            <person name="Delmans M."/>
            <person name="Demura T."/>
            <person name="Dierschke T."/>
            <person name="Dolan L."/>
            <person name="Dorantes-Acosta A.E."/>
            <person name="Eklund D.M."/>
            <person name="Florent S.N."/>
            <person name="Flores-Sandoval E."/>
            <person name="Fujiyama A."/>
            <person name="Fukuzawa H."/>
            <person name="Galik B."/>
            <person name="Grimanelli D."/>
            <person name="Grimwood J."/>
            <person name="Grossniklaus U."/>
            <person name="Hamada T."/>
            <person name="Haseloff J."/>
            <person name="Hetherington A.J."/>
            <person name="Higo A."/>
            <person name="Hirakawa Y."/>
            <person name="Hundley H.N."/>
            <person name="Ikeda Y."/>
            <person name="Inoue K."/>
            <person name="Inoue S.I."/>
            <person name="Ishida S."/>
            <person name="Jia Q."/>
            <person name="Kakita M."/>
            <person name="Kanazawa T."/>
            <person name="Kawai Y."/>
            <person name="Kawashima T."/>
            <person name="Kennedy M."/>
            <person name="Kinose K."/>
            <person name="Kinoshita T."/>
            <person name="Kohara Y."/>
            <person name="Koide E."/>
            <person name="Komatsu K."/>
            <person name="Kopischke S."/>
            <person name="Kubo M."/>
            <person name="Kyozuka J."/>
            <person name="Lagercrantz U."/>
            <person name="Lin S.S."/>
            <person name="Lindquist E."/>
            <person name="Lipzen A.M."/>
            <person name="Lu C.W."/>
            <person name="De Luna E."/>
            <person name="Martienssen R.A."/>
            <person name="Minamino N."/>
            <person name="Mizutani M."/>
            <person name="Mizutani M."/>
            <person name="Mochizuki N."/>
            <person name="Monte I."/>
            <person name="Mosher R."/>
            <person name="Nagasaki H."/>
            <person name="Nakagami H."/>
            <person name="Naramoto S."/>
            <person name="Nishitani K."/>
            <person name="Ohtani M."/>
            <person name="Okamoto T."/>
            <person name="Okumura M."/>
            <person name="Phillips J."/>
            <person name="Pollak B."/>
            <person name="Reinders A."/>
            <person name="Rovekamp M."/>
            <person name="Sano R."/>
            <person name="Sawa S."/>
            <person name="Schmid M.W."/>
            <person name="Shirakawa M."/>
            <person name="Solano R."/>
            <person name="Spunde A."/>
            <person name="Suetsugu N."/>
            <person name="Sugano S."/>
            <person name="Sugiyama A."/>
            <person name="Sun R."/>
            <person name="Suzuki Y."/>
            <person name="Takenaka M."/>
            <person name="Takezawa D."/>
            <person name="Tomogane H."/>
            <person name="Tsuzuki M."/>
            <person name="Ueda T."/>
            <person name="Umeda M."/>
            <person name="Ward J.M."/>
            <person name="Watanabe Y."/>
            <person name="Yazaki K."/>
            <person name="Yokoyama R."/>
            <person name="Yoshitake Y."/>
            <person name="Yotsui I."/>
            <person name="Zachgo S."/>
            <person name="Schmutz J."/>
        </authorList>
    </citation>
    <scope>NUCLEOTIDE SEQUENCE [LARGE SCALE GENOMIC DNA]</scope>
    <source>
        <strain evidence="21">Tak-1</strain>
    </source>
</reference>
<dbReference type="InterPro" id="IPR003152">
    <property type="entry name" value="FATC_dom"/>
</dbReference>
<keyword evidence="8" id="KW-0418">Kinase</keyword>
<keyword evidence="5" id="KW-0808">Transferase</keyword>
<keyword evidence="12" id="KW-0131">Cell cycle</keyword>
<dbReference type="InterPro" id="IPR050517">
    <property type="entry name" value="DDR_Repair_Kinase"/>
</dbReference>
<dbReference type="InterPro" id="IPR036940">
    <property type="entry name" value="PI3/4_kinase_cat_sf"/>
</dbReference>
<dbReference type="PROSITE" id="PS51189">
    <property type="entry name" value="FAT"/>
    <property type="match status" value="1"/>
</dbReference>
<dbReference type="GO" id="GO:0005634">
    <property type="term" value="C:nucleus"/>
    <property type="evidence" value="ECO:0000318"/>
    <property type="project" value="GO_Central"/>
</dbReference>
<evidence type="ECO:0000256" key="2">
    <source>
        <dbReference type="ARBA" id="ARBA00010769"/>
    </source>
</evidence>
<dbReference type="CDD" id="cd00892">
    <property type="entry name" value="PIKKc_ATR"/>
    <property type="match status" value="1"/>
</dbReference>
<dbReference type="InterPro" id="IPR000403">
    <property type="entry name" value="PI3/4_kinase_cat_dom"/>
</dbReference>
<dbReference type="GO" id="GO:0000723">
    <property type="term" value="P:telomere maintenance"/>
    <property type="evidence" value="ECO:0000318"/>
    <property type="project" value="GO_Central"/>
</dbReference>
<dbReference type="OMA" id="YTVYSQM"/>
<dbReference type="InterPro" id="IPR014009">
    <property type="entry name" value="PIK_FAT"/>
</dbReference>
<evidence type="ECO:0000256" key="1">
    <source>
        <dbReference type="ARBA" id="ARBA00004123"/>
    </source>
</evidence>
<evidence type="ECO:0000256" key="12">
    <source>
        <dbReference type="ARBA" id="ARBA00023306"/>
    </source>
</evidence>
<evidence type="ECO:0000256" key="9">
    <source>
        <dbReference type="ARBA" id="ARBA00022840"/>
    </source>
</evidence>
<dbReference type="PANTHER" id="PTHR11139:SF69">
    <property type="entry name" value="SERINE_THREONINE-PROTEIN KINASE ATR"/>
    <property type="match status" value="1"/>
</dbReference>
<sequence length="2803" mass="309900">MKEGMADLFVLLQDLGERIASKGDAASGTQHEEDDPVESRFRSVLPTLLESYFVPFKVKERELMAILKLLCHTVKQYPGVLYKGKGQAVLPILSRIFPLFAESELRGCHGGLFDTSAALLSLLRTGDPETYRLLLMDSMLLIEDLVSVGLFYANRSSCSTVTNVSIHCYPRAYSELSSAGDAANAPELLCGIAATWKSQEGPGLLIDVTGQSRWQSLAKWTIKLLGRCLLEGALLVEGLVTSSFLSAVGSFFCHNSPLLHKESFDFVRIATSVVDVEALPTEKLILSIINVLSVSGGESETFRTPAYDSALGACLYALCSTCQSLILESIAQAFMEVMPQTVKQSGSRDLKAAMCDIYALIVKQCPSYSGHLTVILELITIPEVTTSLSYSLQVAMDSVGLAQIAGIQPTTDTANPVQANVVDDGGAVCSATNSGDSSSPGETQQSQEYQSRPIKRQKLSKAIEKESSLSRILMGVEVRGPLPHSTVPSNNNLPFSSFVNMLIVDVSVPNIDSPSLFLSEKELATPSSLLHKKVLQLIGQLHPSYEVESGTATVEAKLSGLCVLVRLFGKCTGTVCHTRLVVLLHQWMSCIFDMGQEGILSTLQLSLFMEALDRFLLEEELAGTAANSCSSSLKQKLLESADTLKVLLGTIILPWSLPLSGEESWSLKSRAVYIVSKLGGHPETLALESIIERALQDADARMRAVGVSAVPSIAAQTSPELVLRFCTRLGTLGSDGAESVREMVGGVVGLMTCVYYSGHSRRDPAEVLPTISGTGGGRRSGDSRFVCSLCDGGDSVLNAVNYHRTSEPQNRTGSSLLAQWEPLFSQILFEERSEHVQIAFIGSMSRFLQHATTSDIASTKKVWLRCLDTLPLHRRRSVREAFGLQIKYFTNARVLAGIFGDNEDDSDKNGELQMLGKLKYALCIAEHPDVIETLLETIAQVAKASHHCHQLLFFSLVLLLEQLDNPDLSLRVICVKLIHGIDPSSLRISGVHKLQKTMDLIREELFEYLTSRLISRPIMVHEFAEAVLEIDSADLVKQMVPVMLPKLVLDQQHSQEALDALHELAKQLGTDLPLLLLEWCHKVLSVLLLRADGKELMAALQFYEVQTGSDPREIFAAVLPALLDELVRFLGDTDSDEGLRRSARVAPMIQEVASIVSGSDDLASFLRSHFVGLLNSIDRKLLRSEDVTSQKQALRCIERLVDMIGAHLSAFVPKIMALLTRALQDPSLQVEGLKVWLSFVRTLAHVAPANVKVVASQIVVALMPCLEGRQDEQNAAAVVLEELIVRNRAALEDQARELPLLPSLPSLTNVNTVLHEARGSLSLRDQLRRAADGLSHESMSVRYTTASELSKVMRAQRREITAMLVAEVSMDVAVISSLVTALLRGCAEESRRAMSQRLKLACAECLGELGAVDPVKLQVDLRHQSRIERNNEDLVFELVKQHLAKVLRAATDTDIQDAAALAIQELLKLSGCQAALLGKLHKSTISSGKSKDASFRTTKGSARNVHDGRESATNGENLWRRFSDDVKEIITPCLTSKYLLKSAGASIPDGPIFRSGMSFRRWMYLWIRRLISQATGDRAQIFIACTGVVRHDMGTALYLLPYLVLNVVCEGSIQARNSVTEEILAVLAEATSLSSSSVVGVERGAGSTSRSWSGPSEVSTQTVFTLIDCLAQWLDDCKLLSPGQTSHASSKGSNSGSNSESLRQESSLLAEHRQNVLQLLAAIPKQALAGASFRCQAYARALLYFETYVREKSGALNPAAESSGVFVDEDVTFLLEIYSGLDEPDGLSGLTRLRTSTTLQDQVLIHEKAGNWGESLTCYEQALQMDPTSILRHSGLLNCLLNMGHLQAMVTHVDGLILRMPDHKGEWSMRGIQAAWRLGQWSLLEEYVTCAEGDGSLINSGEGYAAFDLSLAKILQAHQNGDRELFTEQIMLSRQTLLAPLAAASMESYTRAYPLIVKLHMLQELEDFSSLAAVKRATDSSHINVIMELVGDWENRLRITQPSLWTREPILALRRLLFSTSGLQSEVGICWLEYAKLCRAAGHYETANRAILQAQSVGAPNAHMEMAKLLWDTNKSHRAITELQQALSGVSRPVLGNAYTAALSGLLYIHGQSPSRPAVKAIQDTSPGWAKMSTQAKRDEDLVTAKALLLLARWVHHTGQKQKDDVVSLYTRVKELQPKWEKGYFFMAKYFDDLLVDARKRQEELQDGRTDPVLQRRRLTVDDKHWWTYLPEVILFYAKGLHKGHRHLFQAMPRLLTLWFEFGSTYCGDSLASNKTVKTVHARVMGIMRGCLKDLPPYQWLTSLPQLVSRICHQNEEVVRLVKHIITLVLQAYPQQALWTMAALTKSTVPARREAAAEIIQQARSSLGQEREKTVLFSQFAGLIDQMIRLCMYAGQPKAKTVSLATEFGYLKRMMPVGVIMPLQRALTVTLPPRGLTDVNYNPFPPAEFSTIAGIGDEIEILASLQRPKKVVLLGSDGLEHPFLCKPKDDLRKDARMMEFTTTINRLLQKDPKSRRRKLYIRTFAVIPLTEDCGMIEWVLHTRGLRHILQDIYVACGKFDRQKTNPAIKRIYDQQQAQKGSDKISEAEMFRTKILPMFPPVFHRWFLNTFPEPAAWFQARVAYAHTTAVWSMVGHMVGLGDRHGENILFDSTTGDCVHVDFSCLFDKGLQLEKPELVPFRLTQNLVDGLGITGYEGVFLRVSEITLSVLRLHRETLMSVLETFLHDPLVEWTKSHKSSGVEVQNPHAQRAIANIEARFEGVVVGVGAAPSLPHSVEGQAHRLIEEAVSHQNLSKMYIWWMPWF</sequence>
<dbReference type="InterPro" id="IPR011990">
    <property type="entry name" value="TPR-like_helical_dom_sf"/>
</dbReference>
<dbReference type="Pfam" id="PF23593">
    <property type="entry name" value="HEAT_ATR"/>
    <property type="match status" value="1"/>
</dbReference>
<feature type="region of interest" description="Disordered" evidence="16">
    <location>
        <begin position="1682"/>
        <end position="1705"/>
    </location>
</feature>
<dbReference type="Gene3D" id="1.25.10.10">
    <property type="entry name" value="Leucine-rich Repeat Variant"/>
    <property type="match status" value="1"/>
</dbReference>
<evidence type="ECO:0000259" key="17">
    <source>
        <dbReference type="PROSITE" id="PS50290"/>
    </source>
</evidence>
<protein>
    <recommendedName>
        <fullName evidence="13">Serine/threonine-protein kinase ATR</fullName>
        <ecNumber evidence="3">2.7.11.1</ecNumber>
    </recommendedName>
</protein>
<feature type="domain" description="PI3K/PI4K catalytic" evidence="17">
    <location>
        <begin position="2455"/>
        <end position="2773"/>
    </location>
</feature>
<dbReference type="InterPro" id="IPR057564">
    <property type="entry name" value="HEAT_ATR"/>
</dbReference>
<comment type="catalytic activity">
    <reaction evidence="15">
        <text>L-seryl-[protein] + ATP = O-phospho-L-seryl-[protein] + ADP + H(+)</text>
        <dbReference type="Rhea" id="RHEA:17989"/>
        <dbReference type="Rhea" id="RHEA-COMP:9863"/>
        <dbReference type="Rhea" id="RHEA-COMP:11604"/>
        <dbReference type="ChEBI" id="CHEBI:15378"/>
        <dbReference type="ChEBI" id="CHEBI:29999"/>
        <dbReference type="ChEBI" id="CHEBI:30616"/>
        <dbReference type="ChEBI" id="CHEBI:83421"/>
        <dbReference type="ChEBI" id="CHEBI:456216"/>
        <dbReference type="EC" id="2.7.11.1"/>
    </reaction>
</comment>
<dbReference type="PANTHER" id="PTHR11139">
    <property type="entry name" value="ATAXIA TELANGIECTASIA MUTATED ATM -RELATED"/>
    <property type="match status" value="1"/>
</dbReference>
<dbReference type="InterPro" id="IPR016024">
    <property type="entry name" value="ARM-type_fold"/>
</dbReference>
<dbReference type="FunFam" id="1.10.1070.11:FF:000024">
    <property type="entry name" value="Serine/threonine-protein kinase ATR"/>
    <property type="match status" value="1"/>
</dbReference>
<evidence type="ECO:0000313" key="20">
    <source>
        <dbReference type="EMBL" id="PTQ43202.1"/>
    </source>
</evidence>
<feature type="region of interest" description="Disordered" evidence="16">
    <location>
        <begin position="1487"/>
        <end position="1511"/>
    </location>
</feature>
<dbReference type="InterPro" id="IPR018936">
    <property type="entry name" value="PI3/4_kinase_CS"/>
</dbReference>
<evidence type="ECO:0000256" key="11">
    <source>
        <dbReference type="ARBA" id="ARBA00023242"/>
    </source>
</evidence>
<dbReference type="InterPro" id="IPR011989">
    <property type="entry name" value="ARM-like"/>
</dbReference>
<comment type="similarity">
    <text evidence="2">Belongs to the PI3/PI4-kinase family. ATM subfamily.</text>
</comment>
<dbReference type="EC" id="2.7.11.1" evidence="3"/>
<dbReference type="SUPFAM" id="SSF48371">
    <property type="entry name" value="ARM repeat"/>
    <property type="match status" value="2"/>
</dbReference>
<keyword evidence="9" id="KW-0067">ATP-binding</keyword>
<dbReference type="SMART" id="SM00146">
    <property type="entry name" value="PI3Kc"/>
    <property type="match status" value="1"/>
</dbReference>
<evidence type="ECO:0000256" key="3">
    <source>
        <dbReference type="ARBA" id="ARBA00012513"/>
    </source>
</evidence>
<dbReference type="Pfam" id="PF02259">
    <property type="entry name" value="FAT"/>
    <property type="match status" value="1"/>
</dbReference>
<dbReference type="Gene3D" id="1.25.40.10">
    <property type="entry name" value="Tetratricopeptide repeat domain"/>
    <property type="match status" value="1"/>
</dbReference>
<evidence type="ECO:0000256" key="10">
    <source>
        <dbReference type="ARBA" id="ARBA00023204"/>
    </source>
</evidence>
<dbReference type="Pfam" id="PF02260">
    <property type="entry name" value="FATC"/>
    <property type="match status" value="1"/>
</dbReference>
<dbReference type="SUPFAM" id="SSF48452">
    <property type="entry name" value="TPR-like"/>
    <property type="match status" value="1"/>
</dbReference>
<feature type="region of interest" description="Disordered" evidence="16">
    <location>
        <begin position="428"/>
        <end position="459"/>
    </location>
</feature>
<dbReference type="OrthoDB" id="381190at2759"/>
<dbReference type="GO" id="GO:0006281">
    <property type="term" value="P:DNA repair"/>
    <property type="evidence" value="ECO:0000318"/>
    <property type="project" value="GO_Central"/>
</dbReference>
<evidence type="ECO:0000313" key="21">
    <source>
        <dbReference type="Proteomes" id="UP000244005"/>
    </source>
</evidence>
<comment type="subcellular location">
    <subcellularLocation>
        <location evidence="1">Nucleus</location>
    </subcellularLocation>
</comment>
<evidence type="ECO:0000256" key="14">
    <source>
        <dbReference type="ARBA" id="ARBA00047899"/>
    </source>
</evidence>
<comment type="catalytic activity">
    <reaction evidence="14">
        <text>L-threonyl-[protein] + ATP = O-phospho-L-threonyl-[protein] + ADP + H(+)</text>
        <dbReference type="Rhea" id="RHEA:46608"/>
        <dbReference type="Rhea" id="RHEA-COMP:11060"/>
        <dbReference type="Rhea" id="RHEA-COMP:11605"/>
        <dbReference type="ChEBI" id="CHEBI:15378"/>
        <dbReference type="ChEBI" id="CHEBI:30013"/>
        <dbReference type="ChEBI" id="CHEBI:30616"/>
        <dbReference type="ChEBI" id="CHEBI:61977"/>
        <dbReference type="ChEBI" id="CHEBI:456216"/>
        <dbReference type="EC" id="2.7.11.1"/>
    </reaction>
</comment>
<dbReference type="GO" id="GO:0004674">
    <property type="term" value="F:protein serine/threonine kinase activity"/>
    <property type="evidence" value="ECO:0000318"/>
    <property type="project" value="GO_Central"/>
</dbReference>
<feature type="compositionally biased region" description="Low complexity" evidence="16">
    <location>
        <begin position="1686"/>
        <end position="1701"/>
    </location>
</feature>
<dbReference type="Pfam" id="PF08064">
    <property type="entry name" value="UME"/>
    <property type="match status" value="1"/>
</dbReference>
<feature type="domain" description="FATC" evidence="19">
    <location>
        <begin position="2771"/>
        <end position="2803"/>
    </location>
</feature>
<organism evidence="20 21">
    <name type="scientific">Marchantia polymorpha</name>
    <name type="common">Common liverwort</name>
    <name type="synonym">Marchantia aquatica</name>
    <dbReference type="NCBI Taxonomy" id="3197"/>
    <lineage>
        <taxon>Eukaryota</taxon>
        <taxon>Viridiplantae</taxon>
        <taxon>Streptophyta</taxon>
        <taxon>Embryophyta</taxon>
        <taxon>Marchantiophyta</taxon>
        <taxon>Marchantiopsida</taxon>
        <taxon>Marchantiidae</taxon>
        <taxon>Marchantiales</taxon>
        <taxon>Marchantiaceae</taxon>
        <taxon>Marchantia</taxon>
    </lineage>
</organism>
<dbReference type="Gene3D" id="1.10.1070.11">
    <property type="entry name" value="Phosphatidylinositol 3-/4-kinase, catalytic domain"/>
    <property type="match status" value="1"/>
</dbReference>
<accession>A0A2R6XAU9</accession>
<keyword evidence="10" id="KW-0234">DNA repair</keyword>
<dbReference type="Pfam" id="PF00454">
    <property type="entry name" value="PI3_PI4_kinase"/>
    <property type="match status" value="1"/>
</dbReference>
<dbReference type="GO" id="GO:0005524">
    <property type="term" value="F:ATP binding"/>
    <property type="evidence" value="ECO:0007669"/>
    <property type="project" value="UniProtKB-KW"/>
</dbReference>